<dbReference type="SUPFAM" id="SSF53850">
    <property type="entry name" value="Periplasmic binding protein-like II"/>
    <property type="match status" value="1"/>
</dbReference>
<comment type="caution">
    <text evidence="6">The sequence shown here is derived from an EMBL/GenBank/DDBJ whole genome shotgun (WGS) entry which is preliminary data.</text>
</comment>
<dbReference type="Pfam" id="PF00126">
    <property type="entry name" value="HTH_1"/>
    <property type="match status" value="1"/>
</dbReference>
<reference evidence="6 7" key="1">
    <citation type="submission" date="2014-09" db="EMBL/GenBank/DDBJ databases">
        <authorList>
            <person name="Grob C."/>
            <person name="Taubert M."/>
            <person name="Howat A.M."/>
            <person name="Burns O.J."/>
            <person name="Dixon J.L."/>
            <person name="Chen Y."/>
            <person name="Murrell J.C."/>
        </authorList>
    </citation>
    <scope>NUCLEOTIDE SEQUENCE [LARGE SCALE GENOMIC DNA]</scope>
    <source>
        <strain evidence="6">L4</strain>
    </source>
</reference>
<dbReference type="GO" id="GO:0003700">
    <property type="term" value="F:DNA-binding transcription factor activity"/>
    <property type="evidence" value="ECO:0007669"/>
    <property type="project" value="InterPro"/>
</dbReference>
<dbReference type="STRING" id="392484.LP43_0319"/>
<accession>A0A0A0BJP6</accession>
<dbReference type="InterPro" id="IPR036390">
    <property type="entry name" value="WH_DNA-bd_sf"/>
</dbReference>
<feature type="domain" description="HTH lysR-type" evidence="5">
    <location>
        <begin position="1"/>
        <end position="59"/>
    </location>
</feature>
<evidence type="ECO:0000259" key="5">
    <source>
        <dbReference type="PROSITE" id="PS50931"/>
    </source>
</evidence>
<comment type="similarity">
    <text evidence="1">Belongs to the LysR transcriptional regulatory family.</text>
</comment>
<dbReference type="Pfam" id="PF03466">
    <property type="entry name" value="LysR_substrate"/>
    <property type="match status" value="1"/>
</dbReference>
<keyword evidence="2" id="KW-0805">Transcription regulation</keyword>
<dbReference type="InterPro" id="IPR058163">
    <property type="entry name" value="LysR-type_TF_proteobact-type"/>
</dbReference>
<dbReference type="InterPro" id="IPR036388">
    <property type="entry name" value="WH-like_DNA-bd_sf"/>
</dbReference>
<dbReference type="PROSITE" id="PS50931">
    <property type="entry name" value="HTH_LYSR"/>
    <property type="match status" value="1"/>
</dbReference>
<dbReference type="CDD" id="cd08422">
    <property type="entry name" value="PBP2_CrgA_like"/>
    <property type="match status" value="1"/>
</dbReference>
<sequence>MDTLRGIESFVRAVELGSIAAAARRLNISSAAASQNIARLEKVLGARLLTRTTRSLALTDSGEVYYQRVKGLIQELELAEQAVSASQGEVSGKLTVACSAAFARHVLAPLIPGFQAAYPQISLEVVATDRRPDHIGEGIDVSIRIRQQLEEGIIARKVATVPLHFCASPSYLKQVGCPDTPQALLQHNCLMFRVPVEGKIFRWAFIRDGVRYEPEVKATMISDDIDLLARLAISGGGIARLASFVAMPFLADGSLIQLFEKEQSPDVEVEAEPLEYYFCLLDRYAKTPKVTAFFEYLKTYLPDKWQ</sequence>
<evidence type="ECO:0000256" key="4">
    <source>
        <dbReference type="ARBA" id="ARBA00023163"/>
    </source>
</evidence>
<dbReference type="Gene3D" id="3.40.190.290">
    <property type="match status" value="1"/>
</dbReference>
<dbReference type="PANTHER" id="PTHR30537">
    <property type="entry name" value="HTH-TYPE TRANSCRIPTIONAL REGULATOR"/>
    <property type="match status" value="1"/>
</dbReference>
<dbReference type="InterPro" id="IPR005119">
    <property type="entry name" value="LysR_subst-bd"/>
</dbReference>
<evidence type="ECO:0000313" key="7">
    <source>
        <dbReference type="Proteomes" id="UP000029999"/>
    </source>
</evidence>
<keyword evidence="3" id="KW-0238">DNA-binding</keyword>
<keyword evidence="4" id="KW-0804">Transcription</keyword>
<dbReference type="PANTHER" id="PTHR30537:SF17">
    <property type="entry name" value="LYSR-FAMILY REGULATORY PROTEIN"/>
    <property type="match status" value="1"/>
</dbReference>
<dbReference type="GO" id="GO:0043565">
    <property type="term" value="F:sequence-specific DNA binding"/>
    <property type="evidence" value="ECO:0007669"/>
    <property type="project" value="TreeGrafter"/>
</dbReference>
<evidence type="ECO:0000313" key="6">
    <source>
        <dbReference type="EMBL" id="KGM07902.1"/>
    </source>
</evidence>
<evidence type="ECO:0000256" key="2">
    <source>
        <dbReference type="ARBA" id="ARBA00023015"/>
    </source>
</evidence>
<dbReference type="EMBL" id="JRQD01000001">
    <property type="protein sequence ID" value="KGM07902.1"/>
    <property type="molecule type" value="Genomic_DNA"/>
</dbReference>
<protein>
    <submittedName>
        <fullName evidence="6">Transcriptional regulator, LysR family</fullName>
    </submittedName>
</protein>
<gene>
    <name evidence="6" type="ORF">LP43_0319</name>
</gene>
<dbReference type="Gene3D" id="1.10.10.10">
    <property type="entry name" value="Winged helix-like DNA-binding domain superfamily/Winged helix DNA-binding domain"/>
    <property type="match status" value="1"/>
</dbReference>
<dbReference type="Proteomes" id="UP000029999">
    <property type="component" value="Unassembled WGS sequence"/>
</dbReference>
<dbReference type="RefSeq" id="WP_036311277.1">
    <property type="nucleotide sequence ID" value="NZ_JRQD01000001.1"/>
</dbReference>
<dbReference type="PRINTS" id="PR00039">
    <property type="entry name" value="HTHLYSR"/>
</dbReference>
<evidence type="ECO:0000256" key="3">
    <source>
        <dbReference type="ARBA" id="ARBA00023125"/>
    </source>
</evidence>
<dbReference type="SUPFAM" id="SSF46785">
    <property type="entry name" value="Winged helix' DNA-binding domain"/>
    <property type="match status" value="1"/>
</dbReference>
<dbReference type="InterPro" id="IPR000847">
    <property type="entry name" value="LysR_HTH_N"/>
</dbReference>
<evidence type="ECO:0000256" key="1">
    <source>
        <dbReference type="ARBA" id="ARBA00009437"/>
    </source>
</evidence>
<dbReference type="FunFam" id="1.10.10.10:FF:000001">
    <property type="entry name" value="LysR family transcriptional regulator"/>
    <property type="match status" value="1"/>
</dbReference>
<organism evidence="6 7">
    <name type="scientific">Methylophaga thiooxydans</name>
    <dbReference type="NCBI Taxonomy" id="392484"/>
    <lineage>
        <taxon>Bacteria</taxon>
        <taxon>Pseudomonadati</taxon>
        <taxon>Pseudomonadota</taxon>
        <taxon>Gammaproteobacteria</taxon>
        <taxon>Thiotrichales</taxon>
        <taxon>Piscirickettsiaceae</taxon>
        <taxon>Methylophaga</taxon>
    </lineage>
</organism>
<proteinExistence type="inferred from homology"/>
<name>A0A0A0BJP6_9GAMM</name>
<dbReference type="AlphaFoldDB" id="A0A0A0BJP6"/>
<dbReference type="GO" id="GO:0006351">
    <property type="term" value="P:DNA-templated transcription"/>
    <property type="evidence" value="ECO:0007669"/>
    <property type="project" value="TreeGrafter"/>
</dbReference>